<sequence>MMMQRASVLFSTLSKALLKKPNTVAPFSSTATSNTGRRTGNSANRPHRPQPGKPNREVIRSTTPAIKVPTTTLLMKR</sequence>
<reference evidence="2" key="2">
    <citation type="submission" date="2023-06" db="EMBL/GenBank/DDBJ databases">
        <authorList>
            <person name="Ma L."/>
            <person name="Liu K.-W."/>
            <person name="Li Z."/>
            <person name="Hsiao Y.-Y."/>
            <person name="Qi Y."/>
            <person name="Fu T."/>
            <person name="Tang G."/>
            <person name="Zhang D."/>
            <person name="Sun W.-H."/>
            <person name="Liu D.-K."/>
            <person name="Li Y."/>
            <person name="Chen G.-Z."/>
            <person name="Liu X.-D."/>
            <person name="Liao X.-Y."/>
            <person name="Jiang Y.-T."/>
            <person name="Yu X."/>
            <person name="Hao Y."/>
            <person name="Huang J."/>
            <person name="Zhao X.-W."/>
            <person name="Ke S."/>
            <person name="Chen Y.-Y."/>
            <person name="Wu W.-L."/>
            <person name="Hsu J.-L."/>
            <person name="Lin Y.-F."/>
            <person name="Huang M.-D."/>
            <person name="Li C.-Y."/>
            <person name="Huang L."/>
            <person name="Wang Z.-W."/>
            <person name="Zhao X."/>
            <person name="Zhong W.-Y."/>
            <person name="Peng D.-H."/>
            <person name="Ahmad S."/>
            <person name="Lan S."/>
            <person name="Zhang J.-S."/>
            <person name="Tsai W.-C."/>
            <person name="Van De Peer Y."/>
            <person name="Liu Z.-J."/>
        </authorList>
    </citation>
    <scope>NUCLEOTIDE SEQUENCE</scope>
    <source>
        <strain evidence="2">CP</strain>
        <tissue evidence="2">Leaves</tissue>
    </source>
</reference>
<organism evidence="2 3">
    <name type="scientific">Acorus calamus</name>
    <name type="common">Sweet flag</name>
    <dbReference type="NCBI Taxonomy" id="4465"/>
    <lineage>
        <taxon>Eukaryota</taxon>
        <taxon>Viridiplantae</taxon>
        <taxon>Streptophyta</taxon>
        <taxon>Embryophyta</taxon>
        <taxon>Tracheophyta</taxon>
        <taxon>Spermatophyta</taxon>
        <taxon>Magnoliopsida</taxon>
        <taxon>Liliopsida</taxon>
        <taxon>Acoraceae</taxon>
        <taxon>Acorus</taxon>
    </lineage>
</organism>
<reference evidence="2" key="1">
    <citation type="journal article" date="2023" name="Nat. Commun.">
        <title>Diploid and tetraploid genomes of Acorus and the evolution of monocots.</title>
        <authorList>
            <person name="Ma L."/>
            <person name="Liu K.W."/>
            <person name="Li Z."/>
            <person name="Hsiao Y.Y."/>
            <person name="Qi Y."/>
            <person name="Fu T."/>
            <person name="Tang G.D."/>
            <person name="Zhang D."/>
            <person name="Sun W.H."/>
            <person name="Liu D.K."/>
            <person name="Li Y."/>
            <person name="Chen G.Z."/>
            <person name="Liu X.D."/>
            <person name="Liao X.Y."/>
            <person name="Jiang Y.T."/>
            <person name="Yu X."/>
            <person name="Hao Y."/>
            <person name="Huang J."/>
            <person name="Zhao X.W."/>
            <person name="Ke S."/>
            <person name="Chen Y.Y."/>
            <person name="Wu W.L."/>
            <person name="Hsu J.L."/>
            <person name="Lin Y.F."/>
            <person name="Huang M.D."/>
            <person name="Li C.Y."/>
            <person name="Huang L."/>
            <person name="Wang Z.W."/>
            <person name="Zhao X."/>
            <person name="Zhong W.Y."/>
            <person name="Peng D.H."/>
            <person name="Ahmad S."/>
            <person name="Lan S."/>
            <person name="Zhang J.S."/>
            <person name="Tsai W.C."/>
            <person name="Van de Peer Y."/>
            <person name="Liu Z.J."/>
        </authorList>
    </citation>
    <scope>NUCLEOTIDE SEQUENCE</scope>
    <source>
        <strain evidence="2">CP</strain>
    </source>
</reference>
<accession>A0AAV9CFN9</accession>
<dbReference type="EMBL" id="JAUJYO010000019">
    <property type="protein sequence ID" value="KAK1287435.1"/>
    <property type="molecule type" value="Genomic_DNA"/>
</dbReference>
<comment type="caution">
    <text evidence="2">The sequence shown here is derived from an EMBL/GenBank/DDBJ whole genome shotgun (WGS) entry which is preliminary data.</text>
</comment>
<evidence type="ECO:0000313" key="2">
    <source>
        <dbReference type="EMBL" id="KAK1287435.1"/>
    </source>
</evidence>
<feature type="compositionally biased region" description="Polar residues" evidence="1">
    <location>
        <begin position="60"/>
        <end position="77"/>
    </location>
</feature>
<keyword evidence="3" id="KW-1185">Reference proteome</keyword>
<dbReference type="AlphaFoldDB" id="A0AAV9CFN9"/>
<dbReference type="Proteomes" id="UP001180020">
    <property type="component" value="Unassembled WGS sequence"/>
</dbReference>
<name>A0AAV9CFN9_ACOCL</name>
<feature type="compositionally biased region" description="Polar residues" evidence="1">
    <location>
        <begin position="25"/>
        <end position="44"/>
    </location>
</feature>
<feature type="region of interest" description="Disordered" evidence="1">
    <location>
        <begin position="21"/>
        <end position="77"/>
    </location>
</feature>
<proteinExistence type="predicted"/>
<protein>
    <submittedName>
        <fullName evidence="2">Uncharacterized protein</fullName>
    </submittedName>
</protein>
<evidence type="ECO:0000313" key="3">
    <source>
        <dbReference type="Proteomes" id="UP001180020"/>
    </source>
</evidence>
<evidence type="ECO:0000256" key="1">
    <source>
        <dbReference type="SAM" id="MobiDB-lite"/>
    </source>
</evidence>
<gene>
    <name evidence="2" type="ORF">QJS10_CPB19g00848</name>
</gene>